<dbReference type="SUPFAM" id="SSF55785">
    <property type="entry name" value="PYP-like sensor domain (PAS domain)"/>
    <property type="match status" value="1"/>
</dbReference>
<dbReference type="CDD" id="cd17534">
    <property type="entry name" value="REC_DC-like"/>
    <property type="match status" value="1"/>
</dbReference>
<dbReference type="InterPro" id="IPR036097">
    <property type="entry name" value="HisK_dim/P_sf"/>
</dbReference>
<dbReference type="InterPro" id="IPR001789">
    <property type="entry name" value="Sig_transdc_resp-reg_receiver"/>
</dbReference>
<dbReference type="EMBL" id="BSDD01000003">
    <property type="protein sequence ID" value="GLH70263.1"/>
    <property type="molecule type" value="Genomic_DNA"/>
</dbReference>
<dbReference type="InterPro" id="IPR035965">
    <property type="entry name" value="PAS-like_dom_sf"/>
</dbReference>
<feature type="domain" description="Response regulatory" evidence="11">
    <location>
        <begin position="5"/>
        <end position="119"/>
    </location>
</feature>
<organism evidence="14 15">
    <name type="scientific">Geothrix rubra</name>
    <dbReference type="NCBI Taxonomy" id="2927977"/>
    <lineage>
        <taxon>Bacteria</taxon>
        <taxon>Pseudomonadati</taxon>
        <taxon>Acidobacteriota</taxon>
        <taxon>Holophagae</taxon>
        <taxon>Holophagales</taxon>
        <taxon>Holophagaceae</taxon>
        <taxon>Geothrix</taxon>
    </lineage>
</organism>
<dbReference type="InterPro" id="IPR004358">
    <property type="entry name" value="Sig_transdc_His_kin-like_C"/>
</dbReference>
<dbReference type="SUPFAM" id="SSF55874">
    <property type="entry name" value="ATPase domain of HSP90 chaperone/DNA topoisomerase II/histidine kinase"/>
    <property type="match status" value="1"/>
</dbReference>
<evidence type="ECO:0000259" key="12">
    <source>
        <dbReference type="PROSITE" id="PS50112"/>
    </source>
</evidence>
<dbReference type="SUPFAM" id="SSF52172">
    <property type="entry name" value="CheY-like"/>
    <property type="match status" value="2"/>
</dbReference>
<evidence type="ECO:0000256" key="3">
    <source>
        <dbReference type="ARBA" id="ARBA00022553"/>
    </source>
</evidence>
<reference evidence="14 15" key="1">
    <citation type="journal article" date="2023" name="Antonie Van Leeuwenhoek">
        <title>Mesoterricola silvestris gen. nov., sp. nov., Mesoterricola sediminis sp. nov., Geothrix oryzae sp. nov., Geothrix edaphica sp. nov., Geothrix rubra sp. nov., and Geothrix limicola sp. nov., six novel members of Acidobacteriota isolated from soils.</title>
        <authorList>
            <person name="Itoh H."/>
            <person name="Sugisawa Y."/>
            <person name="Mise K."/>
            <person name="Xu Z."/>
            <person name="Kuniyasu M."/>
            <person name="Ushijima N."/>
            <person name="Kawano K."/>
            <person name="Kobayashi E."/>
            <person name="Shiratori Y."/>
            <person name="Masuda Y."/>
            <person name="Senoo K."/>
        </authorList>
    </citation>
    <scope>NUCLEOTIDE SEQUENCE [LARGE SCALE GENOMIC DNA]</scope>
    <source>
        <strain evidence="14 15">Red803</strain>
    </source>
</reference>
<dbReference type="PROSITE" id="PS50110">
    <property type="entry name" value="RESPONSE_REGULATORY"/>
    <property type="match status" value="2"/>
</dbReference>
<dbReference type="PRINTS" id="PR00344">
    <property type="entry name" value="BCTRLSENSOR"/>
</dbReference>
<feature type="modified residue" description="4-aspartylphosphate" evidence="9">
    <location>
        <position position="570"/>
    </location>
</feature>
<dbReference type="Proteomes" id="UP001165089">
    <property type="component" value="Unassembled WGS sequence"/>
</dbReference>
<dbReference type="Gene3D" id="1.10.287.130">
    <property type="match status" value="1"/>
</dbReference>
<evidence type="ECO:0000313" key="14">
    <source>
        <dbReference type="EMBL" id="GLH70263.1"/>
    </source>
</evidence>
<feature type="modified residue" description="4-aspartylphosphate" evidence="9">
    <location>
        <position position="55"/>
    </location>
</feature>
<keyword evidence="6" id="KW-0418">Kinase</keyword>
<evidence type="ECO:0000256" key="1">
    <source>
        <dbReference type="ARBA" id="ARBA00000085"/>
    </source>
</evidence>
<dbReference type="Gene3D" id="3.30.450.20">
    <property type="entry name" value="PAS domain"/>
    <property type="match status" value="1"/>
</dbReference>
<evidence type="ECO:0000256" key="7">
    <source>
        <dbReference type="ARBA" id="ARBA00022840"/>
    </source>
</evidence>
<dbReference type="Pfam" id="PF02518">
    <property type="entry name" value="HATPase_c"/>
    <property type="match status" value="1"/>
</dbReference>
<dbReference type="CDD" id="cd00130">
    <property type="entry name" value="PAS"/>
    <property type="match status" value="1"/>
</dbReference>
<dbReference type="Gene3D" id="3.30.565.10">
    <property type="entry name" value="Histidine kinase-like ATPase, C-terminal domain"/>
    <property type="match status" value="1"/>
</dbReference>
<dbReference type="InterPro" id="IPR000700">
    <property type="entry name" value="PAS-assoc_C"/>
</dbReference>
<keyword evidence="3 9" id="KW-0597">Phosphoprotein</keyword>
<dbReference type="PANTHER" id="PTHR43065">
    <property type="entry name" value="SENSOR HISTIDINE KINASE"/>
    <property type="match status" value="1"/>
</dbReference>
<proteinExistence type="predicted"/>
<dbReference type="InterPro" id="IPR011006">
    <property type="entry name" value="CheY-like_superfamily"/>
</dbReference>
<dbReference type="NCBIfam" id="TIGR00229">
    <property type="entry name" value="sensory_box"/>
    <property type="match status" value="1"/>
</dbReference>
<feature type="domain" description="Response regulatory" evidence="11">
    <location>
        <begin position="519"/>
        <end position="638"/>
    </location>
</feature>
<sequence>MNPDKILIVEDEAIVAMDLRLHLQALGYEAVGVASTGEQALRLAEAHQPDLALMDVSLGEGMDGIEAARRVQAMGVPVVFLTAYADEGTLKRAKESGPYGFLVKPFDERALHSTIEMALLRHRMERELKASESRFRALIENTQDLVAILDSKGAIRYASPSALRVLGYRAGERTGYSVFDLVHPGERPNLLEQFQQLGNHPGMLISVEARGLHQNGGWRLLEITAQNALDVPGVQGIVIHARDITERRQAEQDRRAMDSKIQQAQKLESLGVLAGGIAHDFNNLLMGILGHAGLALMEMADDNPLKRRMLQIEVAATRAAELTNQLLAYSGKGRFLVEAISLSKVVEEMGGLLETVISKKAALEYRFSSDLPPIEGDPTQIRQVIMNLITNASDALGGRSGRIRVTTGLMPSGPATPTLAGTAPEGTAVFLEVSDTGAGMDEATLQRIFDPFFTTKFTGRGLGLAAALGIMRGHHGAIQVESRPGEGTTFRLLFPAAVEVQAFEATSRTGPQPYFGSGTILVVDDEENVRSVATTSLERCGFTVLTACHGREGLERFRTDPEGIRALILDLTMPEMGGEEVLAALRAGGGPGASVPVLISSGYSTADLAPELQRHGKVFFLQKPYGPKELIRRVRECLGE</sequence>
<evidence type="ECO:0000256" key="4">
    <source>
        <dbReference type="ARBA" id="ARBA00022679"/>
    </source>
</evidence>
<dbReference type="CDD" id="cd00082">
    <property type="entry name" value="HisKA"/>
    <property type="match status" value="1"/>
</dbReference>
<dbReference type="SMART" id="SM00387">
    <property type="entry name" value="HATPase_c"/>
    <property type="match status" value="1"/>
</dbReference>
<dbReference type="RefSeq" id="WP_285724821.1">
    <property type="nucleotide sequence ID" value="NZ_BSDD01000003.1"/>
</dbReference>
<keyword evidence="8" id="KW-0902">Two-component regulatory system</keyword>
<keyword evidence="4" id="KW-0808">Transferase</keyword>
<dbReference type="PANTHER" id="PTHR43065:SF42">
    <property type="entry name" value="TWO-COMPONENT SENSOR PPRA"/>
    <property type="match status" value="1"/>
</dbReference>
<dbReference type="PROSITE" id="PS50109">
    <property type="entry name" value="HIS_KIN"/>
    <property type="match status" value="1"/>
</dbReference>
<dbReference type="InterPro" id="IPR005467">
    <property type="entry name" value="His_kinase_dom"/>
</dbReference>
<dbReference type="InterPro" id="IPR003594">
    <property type="entry name" value="HATPase_dom"/>
</dbReference>
<evidence type="ECO:0000256" key="6">
    <source>
        <dbReference type="ARBA" id="ARBA00022777"/>
    </source>
</evidence>
<evidence type="ECO:0000313" key="15">
    <source>
        <dbReference type="Proteomes" id="UP001165089"/>
    </source>
</evidence>
<feature type="domain" description="PAS" evidence="12">
    <location>
        <begin position="131"/>
        <end position="201"/>
    </location>
</feature>
<dbReference type="EC" id="2.7.13.3" evidence="2"/>
<dbReference type="SUPFAM" id="SSF47384">
    <property type="entry name" value="Homodimeric domain of signal transducing histidine kinase"/>
    <property type="match status" value="1"/>
</dbReference>
<gene>
    <name evidence="14" type="ORF">GETHPA_17960</name>
</gene>
<dbReference type="Pfam" id="PF00072">
    <property type="entry name" value="Response_reg"/>
    <property type="match status" value="2"/>
</dbReference>
<dbReference type="InterPro" id="IPR013767">
    <property type="entry name" value="PAS_fold"/>
</dbReference>
<comment type="catalytic activity">
    <reaction evidence="1">
        <text>ATP + protein L-histidine = ADP + protein N-phospho-L-histidine.</text>
        <dbReference type="EC" id="2.7.13.3"/>
    </reaction>
</comment>
<dbReference type="PROSITE" id="PS50112">
    <property type="entry name" value="PAS"/>
    <property type="match status" value="1"/>
</dbReference>
<feature type="domain" description="Histidine kinase" evidence="10">
    <location>
        <begin position="276"/>
        <end position="498"/>
    </location>
</feature>
<dbReference type="InterPro" id="IPR000014">
    <property type="entry name" value="PAS"/>
</dbReference>
<keyword evidence="5" id="KW-0547">Nucleotide-binding</keyword>
<dbReference type="InterPro" id="IPR003661">
    <property type="entry name" value="HisK_dim/P_dom"/>
</dbReference>
<evidence type="ECO:0000259" key="10">
    <source>
        <dbReference type="PROSITE" id="PS50109"/>
    </source>
</evidence>
<evidence type="ECO:0000256" key="5">
    <source>
        <dbReference type="ARBA" id="ARBA00022741"/>
    </source>
</evidence>
<accession>A0ABQ5Q6L4</accession>
<dbReference type="InterPro" id="IPR036890">
    <property type="entry name" value="HATPase_C_sf"/>
</dbReference>
<evidence type="ECO:0000256" key="2">
    <source>
        <dbReference type="ARBA" id="ARBA00012438"/>
    </source>
</evidence>
<keyword evidence="15" id="KW-1185">Reference proteome</keyword>
<feature type="domain" description="PAC" evidence="13">
    <location>
        <begin position="205"/>
        <end position="256"/>
    </location>
</feature>
<evidence type="ECO:0000259" key="11">
    <source>
        <dbReference type="PROSITE" id="PS50110"/>
    </source>
</evidence>
<protein>
    <recommendedName>
        <fullName evidence="2">histidine kinase</fullName>
        <ecNumber evidence="2">2.7.13.3</ecNumber>
    </recommendedName>
</protein>
<evidence type="ECO:0000256" key="9">
    <source>
        <dbReference type="PROSITE-ProRule" id="PRU00169"/>
    </source>
</evidence>
<dbReference type="Pfam" id="PF00989">
    <property type="entry name" value="PAS"/>
    <property type="match status" value="1"/>
</dbReference>
<dbReference type="Gene3D" id="3.40.50.2300">
    <property type="match status" value="2"/>
</dbReference>
<evidence type="ECO:0000259" key="13">
    <source>
        <dbReference type="PROSITE" id="PS50113"/>
    </source>
</evidence>
<evidence type="ECO:0000256" key="8">
    <source>
        <dbReference type="ARBA" id="ARBA00023012"/>
    </source>
</evidence>
<comment type="caution">
    <text evidence="14">The sequence shown here is derived from an EMBL/GenBank/DDBJ whole genome shotgun (WGS) entry which is preliminary data.</text>
</comment>
<keyword evidence="7" id="KW-0067">ATP-binding</keyword>
<dbReference type="SMART" id="SM00091">
    <property type="entry name" value="PAS"/>
    <property type="match status" value="1"/>
</dbReference>
<name>A0ABQ5Q6L4_9BACT</name>
<dbReference type="PROSITE" id="PS50113">
    <property type="entry name" value="PAC"/>
    <property type="match status" value="1"/>
</dbReference>
<dbReference type="SMART" id="SM00448">
    <property type="entry name" value="REC"/>
    <property type="match status" value="2"/>
</dbReference>